<evidence type="ECO:0000313" key="1">
    <source>
        <dbReference type="EMBL" id="KAH7656000.1"/>
    </source>
</evidence>
<gene>
    <name evidence="1" type="ORF">IHE45_18G050200</name>
</gene>
<dbReference type="Proteomes" id="UP000827976">
    <property type="component" value="Chromosome 18"/>
</dbReference>
<organism evidence="1 2">
    <name type="scientific">Dioscorea alata</name>
    <name type="common">Purple yam</name>
    <dbReference type="NCBI Taxonomy" id="55571"/>
    <lineage>
        <taxon>Eukaryota</taxon>
        <taxon>Viridiplantae</taxon>
        <taxon>Streptophyta</taxon>
        <taxon>Embryophyta</taxon>
        <taxon>Tracheophyta</taxon>
        <taxon>Spermatophyta</taxon>
        <taxon>Magnoliopsida</taxon>
        <taxon>Liliopsida</taxon>
        <taxon>Dioscoreales</taxon>
        <taxon>Dioscoreaceae</taxon>
        <taxon>Dioscorea</taxon>
    </lineage>
</organism>
<evidence type="ECO:0000313" key="2">
    <source>
        <dbReference type="Proteomes" id="UP000827976"/>
    </source>
</evidence>
<accession>A0ACB7U6Q7</accession>
<sequence>MSVSIDRAIAVKAFDETKAGVKGLVDSGITSVPFIFHHPTANLSIPVAAHLSIPTVDLSLPRPITIDRIRSASRDWGFFQLINHSIPISTMQSTISAVRAFHELPTAVRSKHYTRSPVGGVAYLSNGDLFKSSAASWRDTLQISFGPVPPELDEIPEVCRSELVKWDESAKEVAREVMGLMCEGLGLGPRRLEELSCLEGRGMSCHYYPPCPEPHLTVGAGNHTDPVILTVLLQDEIGGLRAKRKVEDGHEVWVDVKPIPGALVVNVGDLLQIITNDEFKSVHHQVVANSSDEARVSVACFFNPGRREESTTYGPLPELLSSENPPRYRNFNVNDFLGRFLSKELNTKTLIEFFKL</sequence>
<name>A0ACB7U6Q7_DIOAL</name>
<reference evidence="2" key="1">
    <citation type="journal article" date="2022" name="Nat. Commun.">
        <title>Chromosome evolution and the genetic basis of agronomically important traits in greater yam.</title>
        <authorList>
            <person name="Bredeson J.V."/>
            <person name="Lyons J.B."/>
            <person name="Oniyinde I.O."/>
            <person name="Okereke N.R."/>
            <person name="Kolade O."/>
            <person name="Nnabue I."/>
            <person name="Nwadili C.O."/>
            <person name="Hribova E."/>
            <person name="Parker M."/>
            <person name="Nwogha J."/>
            <person name="Shu S."/>
            <person name="Carlson J."/>
            <person name="Kariba R."/>
            <person name="Muthemba S."/>
            <person name="Knop K."/>
            <person name="Barton G.J."/>
            <person name="Sherwood A.V."/>
            <person name="Lopez-Montes A."/>
            <person name="Asiedu R."/>
            <person name="Jamnadass R."/>
            <person name="Muchugi A."/>
            <person name="Goodstein D."/>
            <person name="Egesi C.N."/>
            <person name="Featherston J."/>
            <person name="Asfaw A."/>
            <person name="Simpson G.G."/>
            <person name="Dolezel J."/>
            <person name="Hendre P.S."/>
            <person name="Van Deynze A."/>
            <person name="Kumar P.L."/>
            <person name="Obidiegwu J.E."/>
            <person name="Bhattacharjee R."/>
            <person name="Rokhsar D.S."/>
        </authorList>
    </citation>
    <scope>NUCLEOTIDE SEQUENCE [LARGE SCALE GENOMIC DNA]</scope>
    <source>
        <strain evidence="2">cv. TDa95/00328</strain>
    </source>
</reference>
<dbReference type="EMBL" id="CM037028">
    <property type="protein sequence ID" value="KAH7656000.1"/>
    <property type="molecule type" value="Genomic_DNA"/>
</dbReference>
<comment type="caution">
    <text evidence="1">The sequence shown here is derived from an EMBL/GenBank/DDBJ whole genome shotgun (WGS) entry which is preliminary data.</text>
</comment>
<keyword evidence="2" id="KW-1185">Reference proteome</keyword>
<protein>
    <submittedName>
        <fullName evidence="1">Iron/ascorbate family oxidoreductases protein</fullName>
    </submittedName>
</protein>
<proteinExistence type="predicted"/>